<proteinExistence type="predicted"/>
<organism evidence="2 3">
    <name type="scientific">Flavisolibacter tropicus</name>
    <dbReference type="NCBI Taxonomy" id="1492898"/>
    <lineage>
        <taxon>Bacteria</taxon>
        <taxon>Pseudomonadati</taxon>
        <taxon>Bacteroidota</taxon>
        <taxon>Chitinophagia</taxon>
        <taxon>Chitinophagales</taxon>
        <taxon>Chitinophagaceae</taxon>
        <taxon>Flavisolibacter</taxon>
    </lineage>
</organism>
<dbReference type="AlphaFoldDB" id="A0A172U1E7"/>
<evidence type="ECO:0000259" key="1">
    <source>
        <dbReference type="Pfam" id="PF00535"/>
    </source>
</evidence>
<dbReference type="GO" id="GO:0016758">
    <property type="term" value="F:hexosyltransferase activity"/>
    <property type="evidence" value="ECO:0007669"/>
    <property type="project" value="UniProtKB-ARBA"/>
</dbReference>
<reference evidence="2 3" key="2">
    <citation type="journal article" date="2016" name="Int. J. Syst. Evol. Microbiol.">
        <title>Flavisolibacter tropicus sp. nov., isolated from tropical soil.</title>
        <authorList>
            <person name="Lee J.J."/>
            <person name="Kang M.S."/>
            <person name="Kim G.S."/>
            <person name="Lee C.S."/>
            <person name="Lim S."/>
            <person name="Lee J."/>
            <person name="Roh S.H."/>
            <person name="Kang H."/>
            <person name="Ha J.M."/>
            <person name="Bae S."/>
            <person name="Jung H.Y."/>
            <person name="Kim M.K."/>
        </authorList>
    </citation>
    <scope>NUCLEOTIDE SEQUENCE [LARGE SCALE GENOMIC DNA]</scope>
    <source>
        <strain evidence="2 3">LCS9</strain>
    </source>
</reference>
<protein>
    <recommendedName>
        <fullName evidence="1">Glycosyltransferase 2-like domain-containing protein</fullName>
    </recommendedName>
</protein>
<dbReference type="Pfam" id="PF00535">
    <property type="entry name" value="Glycos_transf_2"/>
    <property type="match status" value="1"/>
</dbReference>
<dbReference type="InterPro" id="IPR001173">
    <property type="entry name" value="Glyco_trans_2-like"/>
</dbReference>
<dbReference type="PANTHER" id="PTHR22916">
    <property type="entry name" value="GLYCOSYLTRANSFERASE"/>
    <property type="match status" value="1"/>
</dbReference>
<reference evidence="3" key="1">
    <citation type="submission" date="2015-01" db="EMBL/GenBank/DDBJ databases">
        <title>Flavisolibacter sp./LCS9/ whole genome sequencing.</title>
        <authorList>
            <person name="Kim M.K."/>
            <person name="Srinivasan S."/>
            <person name="Lee J.-J."/>
        </authorList>
    </citation>
    <scope>NUCLEOTIDE SEQUENCE [LARGE SCALE GENOMIC DNA]</scope>
    <source>
        <strain evidence="3">LCS9</strain>
    </source>
</reference>
<name>A0A172U1E7_9BACT</name>
<dbReference type="CDD" id="cd00761">
    <property type="entry name" value="Glyco_tranf_GTA_type"/>
    <property type="match status" value="1"/>
</dbReference>
<sequence>MKSKPVAFFSRNYFILDHSDSMNMVSIILLTYNRSKLLQECIHSILNQTYTNFELLIIDDGSDDDTRERVLEIKDTRISYFYQPRCGYTGRLKNYALSKAKGSFIAYMDSDDLWKEDKLQKQMDLFIKNPEIGFSITDVTTFKGEEILSYHAYPFQNTVRCESIFSRITANRFLIYGSVLVMKRSCFDKVGHYDETMRSGDFNFHMRLAYHYDCGILYEPLVLRRVHDTNMSKEIPFENYEEYLATYQYLYNNGMVKKKPLRQAKGIAHLKLGKLHEGRGNRKKALTHYLNSFTANLFYPRYVYSLVKIYLKVKPQKPL</sequence>
<dbReference type="Gene3D" id="3.90.550.10">
    <property type="entry name" value="Spore Coat Polysaccharide Biosynthesis Protein SpsA, Chain A"/>
    <property type="match status" value="1"/>
</dbReference>
<accession>A0A172U1E7</accession>
<dbReference type="SUPFAM" id="SSF53448">
    <property type="entry name" value="Nucleotide-diphospho-sugar transferases"/>
    <property type="match status" value="1"/>
</dbReference>
<gene>
    <name evidence="2" type="ORF">SY85_23575</name>
</gene>
<dbReference type="InterPro" id="IPR029044">
    <property type="entry name" value="Nucleotide-diphossugar_trans"/>
</dbReference>
<evidence type="ECO:0000313" key="2">
    <source>
        <dbReference type="EMBL" id="ANE53008.1"/>
    </source>
</evidence>
<evidence type="ECO:0000313" key="3">
    <source>
        <dbReference type="Proteomes" id="UP000077177"/>
    </source>
</evidence>
<dbReference type="STRING" id="1492898.SY85_23575"/>
<dbReference type="KEGG" id="fla:SY85_23575"/>
<dbReference type="Proteomes" id="UP000077177">
    <property type="component" value="Chromosome"/>
</dbReference>
<dbReference type="EMBL" id="CP011390">
    <property type="protein sequence ID" value="ANE53008.1"/>
    <property type="molecule type" value="Genomic_DNA"/>
</dbReference>
<feature type="domain" description="Glycosyltransferase 2-like" evidence="1">
    <location>
        <begin position="26"/>
        <end position="190"/>
    </location>
</feature>
<dbReference type="PANTHER" id="PTHR22916:SF3">
    <property type="entry name" value="UDP-GLCNAC:BETAGAL BETA-1,3-N-ACETYLGLUCOSAMINYLTRANSFERASE-LIKE PROTEIN 1"/>
    <property type="match status" value="1"/>
</dbReference>
<keyword evidence="3" id="KW-1185">Reference proteome</keyword>